<organism evidence="1 2">
    <name type="scientific">Marinomonas arenicola</name>
    <dbReference type="NCBI Taxonomy" id="569601"/>
    <lineage>
        <taxon>Bacteria</taxon>
        <taxon>Pseudomonadati</taxon>
        <taxon>Pseudomonadota</taxon>
        <taxon>Gammaproteobacteria</taxon>
        <taxon>Oceanospirillales</taxon>
        <taxon>Oceanospirillaceae</taxon>
        <taxon>Marinomonas</taxon>
    </lineage>
</organism>
<dbReference type="EMBL" id="JBAKAR010000009">
    <property type="protein sequence ID" value="MEL0613787.1"/>
    <property type="molecule type" value="Genomic_DNA"/>
</dbReference>
<dbReference type="InterPro" id="IPR029055">
    <property type="entry name" value="Ntn_hydrolases_N"/>
</dbReference>
<keyword evidence="2" id="KW-1185">Reference proteome</keyword>
<name>A0ABU9G8N6_9GAMM</name>
<dbReference type="Gene3D" id="3.60.20.10">
    <property type="entry name" value="Glutamine Phosphoribosylpyrophosphate, subunit 1, domain 1"/>
    <property type="match status" value="1"/>
</dbReference>
<proteinExistence type="predicted"/>
<accession>A0ABU9G8N6</accession>
<dbReference type="Proteomes" id="UP001379949">
    <property type="component" value="Unassembled WGS sequence"/>
</dbReference>
<gene>
    <name evidence="1" type="ORF">V6242_11580</name>
</gene>
<dbReference type="SUPFAM" id="SSF56235">
    <property type="entry name" value="N-terminal nucleophile aminohydrolases (Ntn hydrolases)"/>
    <property type="match status" value="1"/>
</dbReference>
<reference evidence="1 2" key="1">
    <citation type="submission" date="2024-02" db="EMBL/GenBank/DDBJ databases">
        <title>Bacteria isolated from the canopy kelp, Nereocystis luetkeana.</title>
        <authorList>
            <person name="Pfister C.A."/>
            <person name="Younker I.T."/>
            <person name="Light S.H."/>
        </authorList>
    </citation>
    <scope>NUCLEOTIDE SEQUENCE [LARGE SCALE GENOMIC DNA]</scope>
    <source>
        <strain evidence="1 2">TI.4.07</strain>
    </source>
</reference>
<evidence type="ECO:0000313" key="1">
    <source>
        <dbReference type="EMBL" id="MEL0613787.1"/>
    </source>
</evidence>
<sequence>MSGLIISNDLVFFENLYKSHLNSGFVLFKEERKNGVYIASFKKRVKDICSFKAEEDGSYIFSSGSFVYHNETGESALGNILNEFSNVKEVRDELIGNYAMAVTLSGETTLFTDPYGIYDIFYYENAGKFAVSTSLSSFASVFSEVKINKSALFSETILAGYIGNESIFEGVYKLRGVEEIALSKDSFKIKTLPYCSKKWDFSNLTIEDAVEQYKDLIVKYTSKVSSIWGDNMAIHQTGGLDNRLIFSAFANTGKKPQLIYGQGNSILTTTDNEDRDCVLEYAEKFKLNAHIMDWSHGEGSRGIDMWEQHFRRYGFKFSIYGAPVSFFEEYEGKIPKYPDFFEFGYYGENLRLREFLDGVEYVDTDVFFESYLFGGGGGYGIINDDDFLPDSEYIKNKLKLDFINEAKLHGVDIGDKIYAKDFDRVRWVHARKADSRSLNFINEFAPSIAMLSIPELHEFPWSLPAEWRKNGEFQLRVIHSLCPKALEVPIFSHGKLQTLKKDEYSLKIKYTVAERIKFILESVKLPNKVVRSIANIYHNYFQLDRGKASALKSNSATMENAQNWILSYLEEDVSDQLRFVNPKNYKGHIVGLHRYAIHIYALDKFLNVKND</sequence>
<evidence type="ECO:0000313" key="2">
    <source>
        <dbReference type="Proteomes" id="UP001379949"/>
    </source>
</evidence>
<dbReference type="RefSeq" id="WP_341567459.1">
    <property type="nucleotide sequence ID" value="NZ_JBAKAR010000009.1"/>
</dbReference>
<comment type="caution">
    <text evidence="1">The sequence shown here is derived from an EMBL/GenBank/DDBJ whole genome shotgun (WGS) entry which is preliminary data.</text>
</comment>
<protein>
    <submittedName>
        <fullName evidence="1">Uncharacterized protein</fullName>
    </submittedName>
</protein>